<dbReference type="AlphaFoldDB" id="A0A9D4G1G8"/>
<reference evidence="1" key="1">
    <citation type="journal article" date="2019" name="bioRxiv">
        <title>The Genome of the Zebra Mussel, Dreissena polymorpha: A Resource for Invasive Species Research.</title>
        <authorList>
            <person name="McCartney M.A."/>
            <person name="Auch B."/>
            <person name="Kono T."/>
            <person name="Mallez S."/>
            <person name="Zhang Y."/>
            <person name="Obille A."/>
            <person name="Becker A."/>
            <person name="Abrahante J.E."/>
            <person name="Garbe J."/>
            <person name="Badalamenti J.P."/>
            <person name="Herman A."/>
            <person name="Mangelson H."/>
            <person name="Liachko I."/>
            <person name="Sullivan S."/>
            <person name="Sone E.D."/>
            <person name="Koren S."/>
            <person name="Silverstein K.A.T."/>
            <person name="Beckman K.B."/>
            <person name="Gohl D.M."/>
        </authorList>
    </citation>
    <scope>NUCLEOTIDE SEQUENCE</scope>
    <source>
        <strain evidence="1">Duluth1</strain>
        <tissue evidence="1">Whole animal</tissue>
    </source>
</reference>
<dbReference type="Proteomes" id="UP000828390">
    <property type="component" value="Unassembled WGS sequence"/>
</dbReference>
<protein>
    <submittedName>
        <fullName evidence="1">Uncharacterized protein</fullName>
    </submittedName>
</protein>
<name>A0A9D4G1G8_DREPO</name>
<organism evidence="1 2">
    <name type="scientific">Dreissena polymorpha</name>
    <name type="common">Zebra mussel</name>
    <name type="synonym">Mytilus polymorpha</name>
    <dbReference type="NCBI Taxonomy" id="45954"/>
    <lineage>
        <taxon>Eukaryota</taxon>
        <taxon>Metazoa</taxon>
        <taxon>Spiralia</taxon>
        <taxon>Lophotrochozoa</taxon>
        <taxon>Mollusca</taxon>
        <taxon>Bivalvia</taxon>
        <taxon>Autobranchia</taxon>
        <taxon>Heteroconchia</taxon>
        <taxon>Euheterodonta</taxon>
        <taxon>Imparidentia</taxon>
        <taxon>Neoheterodontei</taxon>
        <taxon>Myida</taxon>
        <taxon>Dreissenoidea</taxon>
        <taxon>Dreissenidae</taxon>
        <taxon>Dreissena</taxon>
    </lineage>
</organism>
<proteinExistence type="predicted"/>
<comment type="caution">
    <text evidence="1">The sequence shown here is derived from an EMBL/GenBank/DDBJ whole genome shotgun (WGS) entry which is preliminary data.</text>
</comment>
<accession>A0A9D4G1G8</accession>
<gene>
    <name evidence="1" type="ORF">DPMN_136760</name>
</gene>
<evidence type="ECO:0000313" key="1">
    <source>
        <dbReference type="EMBL" id="KAH3808407.1"/>
    </source>
</evidence>
<evidence type="ECO:0000313" key="2">
    <source>
        <dbReference type="Proteomes" id="UP000828390"/>
    </source>
</evidence>
<reference evidence="1" key="2">
    <citation type="submission" date="2020-11" db="EMBL/GenBank/DDBJ databases">
        <authorList>
            <person name="McCartney M.A."/>
            <person name="Auch B."/>
            <person name="Kono T."/>
            <person name="Mallez S."/>
            <person name="Becker A."/>
            <person name="Gohl D.M."/>
            <person name="Silverstein K.A.T."/>
            <person name="Koren S."/>
            <person name="Bechman K.B."/>
            <person name="Herman A."/>
            <person name="Abrahante J.E."/>
            <person name="Garbe J."/>
        </authorList>
    </citation>
    <scope>NUCLEOTIDE SEQUENCE</scope>
    <source>
        <strain evidence="1">Duluth1</strain>
        <tissue evidence="1">Whole animal</tissue>
    </source>
</reference>
<sequence length="69" mass="8162">MLMEFVCGVCGWSMRMVYVGRALGLGMFVEQKGVVCRWRMRVEWGWSIWMTHDIRVCGWSMRMGYVYGV</sequence>
<dbReference type="EMBL" id="JAIWYP010000006">
    <property type="protein sequence ID" value="KAH3808407.1"/>
    <property type="molecule type" value="Genomic_DNA"/>
</dbReference>
<keyword evidence="2" id="KW-1185">Reference proteome</keyword>